<evidence type="ECO:0000259" key="11">
    <source>
        <dbReference type="PROSITE" id="PS50862"/>
    </source>
</evidence>
<dbReference type="InterPro" id="IPR036621">
    <property type="entry name" value="Anticodon-bd_dom_sf"/>
</dbReference>
<dbReference type="HAMAP" id="MF_00127">
    <property type="entry name" value="His_tRNA_synth"/>
    <property type="match status" value="1"/>
</dbReference>
<dbReference type="CDD" id="cd00859">
    <property type="entry name" value="HisRS_anticodon"/>
    <property type="match status" value="1"/>
</dbReference>
<evidence type="ECO:0000256" key="2">
    <source>
        <dbReference type="ARBA" id="ARBA00011738"/>
    </source>
</evidence>
<keyword evidence="3 10" id="KW-0963">Cytoplasm</keyword>
<dbReference type="EC" id="6.1.1.21" evidence="10"/>
<dbReference type="Pfam" id="PF03129">
    <property type="entry name" value="HGTP_anticodon"/>
    <property type="match status" value="1"/>
</dbReference>
<evidence type="ECO:0000256" key="7">
    <source>
        <dbReference type="ARBA" id="ARBA00022917"/>
    </source>
</evidence>
<keyword evidence="6 10" id="KW-0067">ATP-binding</keyword>
<evidence type="ECO:0000256" key="3">
    <source>
        <dbReference type="ARBA" id="ARBA00022490"/>
    </source>
</evidence>
<keyword evidence="4 10" id="KW-0436">Ligase</keyword>
<comment type="catalytic activity">
    <reaction evidence="9 10">
        <text>tRNA(His) + L-histidine + ATP = L-histidyl-tRNA(His) + AMP + diphosphate + H(+)</text>
        <dbReference type="Rhea" id="RHEA:17313"/>
        <dbReference type="Rhea" id="RHEA-COMP:9665"/>
        <dbReference type="Rhea" id="RHEA-COMP:9689"/>
        <dbReference type="ChEBI" id="CHEBI:15378"/>
        <dbReference type="ChEBI" id="CHEBI:30616"/>
        <dbReference type="ChEBI" id="CHEBI:33019"/>
        <dbReference type="ChEBI" id="CHEBI:57595"/>
        <dbReference type="ChEBI" id="CHEBI:78442"/>
        <dbReference type="ChEBI" id="CHEBI:78527"/>
        <dbReference type="ChEBI" id="CHEBI:456215"/>
        <dbReference type="EC" id="6.1.1.21"/>
    </reaction>
</comment>
<sequence>MTLQAPKGTFDWIPPRSERALAVREALTDPVRRAGYGYIETPVFEDTALFVRGVGESTDIVSKEMYTFEDKGGRSITLRPEGTAPVVRAVLQHGLHNGQLPVKLWYSGSQFRYERAQKGRYRHFWQVGAEALGAEDPALDAELILLAVDGYAALGLTGVRLLINTLGDRECRPVYRAALQDFLRGLDLDEPTRQRIEINPLRVLDDKRPEVQERLAGAPLVVDHLCGACKAYHEEVRSLLTASGVAYTDDPRLVRGLDYYTRTTFEFVHDGLGSQSAVGGGGRYDGLSEMLGGPALPSVGWALGVDRTVLAMEAEGLFAGDGEQARVQVYGVPLGEEARRRMFLLVTELRRAGLAADMSFGGKGVKGAMKGADRSGASHAVILGERDIAAGTAQVKDLVSGEQSAVPLAEIVTTLKERLDK</sequence>
<name>A0ABW2SZ77_9ACTN</name>
<dbReference type="PANTHER" id="PTHR43707:SF1">
    <property type="entry name" value="HISTIDINE--TRNA LIGASE, MITOCHONDRIAL-RELATED"/>
    <property type="match status" value="1"/>
</dbReference>
<keyword evidence="7 10" id="KW-0648">Protein biosynthesis</keyword>
<dbReference type="PROSITE" id="PS50862">
    <property type="entry name" value="AA_TRNA_LIGASE_II"/>
    <property type="match status" value="1"/>
</dbReference>
<accession>A0ABW2SZ77</accession>
<dbReference type="NCBIfam" id="TIGR00442">
    <property type="entry name" value="hisS"/>
    <property type="match status" value="1"/>
</dbReference>
<proteinExistence type="inferred from homology"/>
<reference evidence="13" key="1">
    <citation type="journal article" date="2019" name="Int. J. Syst. Evol. Microbiol.">
        <title>The Global Catalogue of Microorganisms (GCM) 10K type strain sequencing project: providing services to taxonomists for standard genome sequencing and annotation.</title>
        <authorList>
            <consortium name="The Broad Institute Genomics Platform"/>
            <consortium name="The Broad Institute Genome Sequencing Center for Infectious Disease"/>
            <person name="Wu L."/>
            <person name="Ma J."/>
        </authorList>
    </citation>
    <scope>NUCLEOTIDE SEQUENCE [LARGE SCALE GENOMIC DNA]</scope>
    <source>
        <strain evidence="13">JCM 10083</strain>
    </source>
</reference>
<comment type="caution">
    <text evidence="12">The sequence shown here is derived from an EMBL/GenBank/DDBJ whole genome shotgun (WGS) entry which is preliminary data.</text>
</comment>
<feature type="domain" description="Aminoacyl-transfer RNA synthetases class-II family profile" evidence="11">
    <location>
        <begin position="23"/>
        <end position="333"/>
    </location>
</feature>
<dbReference type="InterPro" id="IPR041715">
    <property type="entry name" value="HisRS-like_core"/>
</dbReference>
<dbReference type="EMBL" id="JBHTEE010000001">
    <property type="protein sequence ID" value="MFC7601348.1"/>
    <property type="molecule type" value="Genomic_DNA"/>
</dbReference>
<dbReference type="InterPro" id="IPR015807">
    <property type="entry name" value="His-tRNA-ligase"/>
</dbReference>
<dbReference type="InterPro" id="IPR006195">
    <property type="entry name" value="aa-tRNA-synth_II"/>
</dbReference>
<dbReference type="Gene3D" id="3.40.50.800">
    <property type="entry name" value="Anticodon-binding domain"/>
    <property type="match status" value="1"/>
</dbReference>
<keyword evidence="5 10" id="KW-0547">Nucleotide-binding</keyword>
<evidence type="ECO:0000313" key="13">
    <source>
        <dbReference type="Proteomes" id="UP001596514"/>
    </source>
</evidence>
<comment type="similarity">
    <text evidence="1 10">Belongs to the class-II aminoacyl-tRNA synthetase family.</text>
</comment>
<comment type="subcellular location">
    <subcellularLocation>
        <location evidence="10">Cytoplasm</location>
    </subcellularLocation>
</comment>
<evidence type="ECO:0000256" key="1">
    <source>
        <dbReference type="ARBA" id="ARBA00008226"/>
    </source>
</evidence>
<evidence type="ECO:0000256" key="9">
    <source>
        <dbReference type="ARBA" id="ARBA00047639"/>
    </source>
</evidence>
<dbReference type="PANTHER" id="PTHR43707">
    <property type="entry name" value="HISTIDYL-TRNA SYNTHETASE"/>
    <property type="match status" value="1"/>
</dbReference>
<comment type="subunit">
    <text evidence="2 10">Homodimer.</text>
</comment>
<keyword evidence="13" id="KW-1185">Reference proteome</keyword>
<dbReference type="CDD" id="cd00773">
    <property type="entry name" value="HisRS-like_core"/>
    <property type="match status" value="1"/>
</dbReference>
<dbReference type="SUPFAM" id="SSF55681">
    <property type="entry name" value="Class II aaRS and biotin synthetases"/>
    <property type="match status" value="1"/>
</dbReference>
<evidence type="ECO:0000256" key="4">
    <source>
        <dbReference type="ARBA" id="ARBA00022598"/>
    </source>
</evidence>
<dbReference type="Proteomes" id="UP001596514">
    <property type="component" value="Unassembled WGS sequence"/>
</dbReference>
<dbReference type="Pfam" id="PF13393">
    <property type="entry name" value="tRNA-synt_His"/>
    <property type="match status" value="1"/>
</dbReference>
<dbReference type="RefSeq" id="WP_343965094.1">
    <property type="nucleotide sequence ID" value="NZ_BAAAGK010000027.1"/>
</dbReference>
<protein>
    <recommendedName>
        <fullName evidence="10">Histidine--tRNA ligase</fullName>
        <ecNumber evidence="10">6.1.1.21</ecNumber>
    </recommendedName>
    <alternativeName>
        <fullName evidence="10">Histidyl-tRNA synthetase</fullName>
        <shortName evidence="10">HisRS</shortName>
    </alternativeName>
</protein>
<gene>
    <name evidence="10 12" type="primary">hisS</name>
    <name evidence="12" type="ORF">ACFQVD_14710</name>
</gene>
<keyword evidence="8 10" id="KW-0030">Aminoacyl-tRNA synthetase</keyword>
<evidence type="ECO:0000313" key="12">
    <source>
        <dbReference type="EMBL" id="MFC7601348.1"/>
    </source>
</evidence>
<evidence type="ECO:0000256" key="10">
    <source>
        <dbReference type="HAMAP-Rule" id="MF_00127"/>
    </source>
</evidence>
<organism evidence="12 13">
    <name type="scientific">Streptosporangium amethystogenes subsp. fukuiense</name>
    <dbReference type="NCBI Taxonomy" id="698418"/>
    <lineage>
        <taxon>Bacteria</taxon>
        <taxon>Bacillati</taxon>
        <taxon>Actinomycetota</taxon>
        <taxon>Actinomycetes</taxon>
        <taxon>Streptosporangiales</taxon>
        <taxon>Streptosporangiaceae</taxon>
        <taxon>Streptosporangium</taxon>
    </lineage>
</organism>
<evidence type="ECO:0000256" key="8">
    <source>
        <dbReference type="ARBA" id="ARBA00023146"/>
    </source>
</evidence>
<dbReference type="InterPro" id="IPR033656">
    <property type="entry name" value="HisRS_anticodon"/>
</dbReference>
<dbReference type="InterPro" id="IPR045864">
    <property type="entry name" value="aa-tRNA-synth_II/BPL/LPL"/>
</dbReference>
<dbReference type="SUPFAM" id="SSF52954">
    <property type="entry name" value="Class II aaRS ABD-related"/>
    <property type="match status" value="1"/>
</dbReference>
<dbReference type="InterPro" id="IPR004516">
    <property type="entry name" value="HisRS/HisZ"/>
</dbReference>
<evidence type="ECO:0000256" key="6">
    <source>
        <dbReference type="ARBA" id="ARBA00022840"/>
    </source>
</evidence>
<dbReference type="InterPro" id="IPR004154">
    <property type="entry name" value="Anticodon-bd"/>
</dbReference>
<dbReference type="Gene3D" id="3.30.930.10">
    <property type="entry name" value="Bira Bifunctional Protein, Domain 2"/>
    <property type="match status" value="1"/>
</dbReference>
<dbReference type="PIRSF" id="PIRSF001549">
    <property type="entry name" value="His-tRNA_synth"/>
    <property type="match status" value="1"/>
</dbReference>
<evidence type="ECO:0000256" key="5">
    <source>
        <dbReference type="ARBA" id="ARBA00022741"/>
    </source>
</evidence>
<dbReference type="GO" id="GO:0004821">
    <property type="term" value="F:histidine-tRNA ligase activity"/>
    <property type="evidence" value="ECO:0007669"/>
    <property type="project" value="UniProtKB-EC"/>
</dbReference>